<feature type="compositionally biased region" description="Low complexity" evidence="2">
    <location>
        <begin position="16"/>
        <end position="32"/>
    </location>
</feature>
<reference evidence="3" key="1">
    <citation type="journal article" date="2020" name="Nature">
        <title>Giant virus diversity and host interactions through global metagenomics.</title>
        <authorList>
            <person name="Schulz F."/>
            <person name="Roux S."/>
            <person name="Paez-Espino D."/>
            <person name="Jungbluth S."/>
            <person name="Walsh D.A."/>
            <person name="Denef V.J."/>
            <person name="McMahon K.D."/>
            <person name="Konstantinidis K.T."/>
            <person name="Eloe-Fadrosh E.A."/>
            <person name="Kyrpides N.C."/>
            <person name="Woyke T."/>
        </authorList>
    </citation>
    <scope>NUCLEOTIDE SEQUENCE</scope>
    <source>
        <strain evidence="3">GVMAG-S-1102244-55</strain>
    </source>
</reference>
<evidence type="ECO:0000256" key="2">
    <source>
        <dbReference type="SAM" id="MobiDB-lite"/>
    </source>
</evidence>
<protein>
    <submittedName>
        <fullName evidence="3">Uncharacterized protein</fullName>
    </submittedName>
</protein>
<feature type="coiled-coil region" evidence="1">
    <location>
        <begin position="174"/>
        <end position="233"/>
    </location>
</feature>
<organism evidence="3">
    <name type="scientific">viral metagenome</name>
    <dbReference type="NCBI Taxonomy" id="1070528"/>
    <lineage>
        <taxon>unclassified sequences</taxon>
        <taxon>metagenomes</taxon>
        <taxon>organismal metagenomes</taxon>
    </lineage>
</organism>
<feature type="compositionally biased region" description="Low complexity" evidence="2">
    <location>
        <begin position="52"/>
        <end position="64"/>
    </location>
</feature>
<proteinExistence type="predicted"/>
<dbReference type="AlphaFoldDB" id="A0A6C0KEU5"/>
<dbReference type="EMBL" id="MN740847">
    <property type="protein sequence ID" value="QHU14838.1"/>
    <property type="molecule type" value="Genomic_DNA"/>
</dbReference>
<feature type="region of interest" description="Disordered" evidence="2">
    <location>
        <begin position="1"/>
        <end position="69"/>
    </location>
</feature>
<evidence type="ECO:0000313" key="3">
    <source>
        <dbReference type="EMBL" id="QHU14838.1"/>
    </source>
</evidence>
<evidence type="ECO:0000256" key="1">
    <source>
        <dbReference type="SAM" id="Coils"/>
    </source>
</evidence>
<keyword evidence="1" id="KW-0175">Coiled coil</keyword>
<accession>A0A6C0KEU5</accession>
<name>A0A6C0KEU5_9ZZZZ</name>
<sequence>MSDDEESPWIYQDGTINENSIEIESKSKSNSKPTSTELATPEMDKLKSLMNSSPESSISTTPSRSIKKGDENFQEKLNEYYKLKEEYDQKLRDAHTQWNNSKPPISLEKKKENYQKFMMNRKCINCGNGPGGTIFSQIGLGQTRKVIAMCGCEEKCGLDIEIYLGESIYLPEYVKHFKERVESLKKELTEYKLDLLFNLRDEEVVLAEFRTIKEQLTENLDELITNKKLYGRRNEEIELGPRTVELFNNLKEEVELNEDNEYVISRKRYLDVMQKHLNNLISTFKKNTLEYKQEPTSAKLKSNFEYLKTEIQPIQNAIREEKYHIIYLDLVENNAQKGFKKEKFMDTFHFNPSRYNLENEILTTGNKITRFQR</sequence>